<reference evidence="1 2" key="1">
    <citation type="submission" date="2016-11" db="EMBL/GenBank/DDBJ databases">
        <title>Trade-off between light-utilization and light-protection in marine flavobacteria.</title>
        <authorList>
            <person name="Kumagai Y."/>
        </authorList>
    </citation>
    <scope>NUCLEOTIDE SEQUENCE [LARGE SCALE GENOMIC DNA]</scope>
    <source>
        <strain evidence="1 2">JCM 13191</strain>
    </source>
</reference>
<dbReference type="EMBL" id="CP019344">
    <property type="protein sequence ID" value="ARN76632.1"/>
    <property type="molecule type" value="Genomic_DNA"/>
</dbReference>
<dbReference type="Gene3D" id="2.130.10.10">
    <property type="entry name" value="YVTN repeat-like/Quinoprotein amine dehydrogenase"/>
    <property type="match status" value="1"/>
</dbReference>
<dbReference type="InterPro" id="IPR015943">
    <property type="entry name" value="WD40/YVTN_repeat-like_dom_sf"/>
</dbReference>
<gene>
    <name evidence="1" type="ORF">BST97_00660</name>
</gene>
<evidence type="ECO:0000313" key="2">
    <source>
        <dbReference type="Proteomes" id="UP000193431"/>
    </source>
</evidence>
<accession>A0A1W6MGD0</accession>
<dbReference type="RefSeq" id="WP_085765432.1">
    <property type="nucleotide sequence ID" value="NZ_CP019344.1"/>
</dbReference>
<dbReference type="Proteomes" id="UP000193431">
    <property type="component" value="Chromosome"/>
</dbReference>
<proteinExistence type="predicted"/>
<organism evidence="1 2">
    <name type="scientific">Nonlabens spongiae</name>
    <dbReference type="NCBI Taxonomy" id="331648"/>
    <lineage>
        <taxon>Bacteria</taxon>
        <taxon>Pseudomonadati</taxon>
        <taxon>Bacteroidota</taxon>
        <taxon>Flavobacteriia</taxon>
        <taxon>Flavobacteriales</taxon>
        <taxon>Flavobacteriaceae</taxon>
        <taxon>Nonlabens</taxon>
    </lineage>
</organism>
<protein>
    <submittedName>
        <fullName evidence="1">Uncharacterized protein</fullName>
    </submittedName>
</protein>
<dbReference type="AlphaFoldDB" id="A0A1W6MGD0"/>
<dbReference type="STRING" id="331648.BST97_00660"/>
<dbReference type="OrthoDB" id="1093345at2"/>
<dbReference type="SUPFAM" id="SSF63829">
    <property type="entry name" value="Calcium-dependent phosphotriesterase"/>
    <property type="match status" value="1"/>
</dbReference>
<dbReference type="PROSITE" id="PS51257">
    <property type="entry name" value="PROKAR_LIPOPROTEIN"/>
    <property type="match status" value="1"/>
</dbReference>
<sequence>MRIAPILLILICLIMACEDQPSSYDSDLIHYIPEDSKIIIDTDDVSTSINWLQGSELYQSVRELERVQEIESAMQFLKNYPIEEESFIALSMEGRNETVITLVSENSVFQQQRSIAVDSLTYNDQKIYQGADKDHYFTQIDKVLLASSSRLVLESLIRRSISDYVFDQSFSEIYSRTGGGEFSLYFKGANDEWLKQYLAGNNIDDRLTDAYWYQVEPSYGSSGLELDGLVTYPDTVKIYQSLFNKIVPVKNEVPEIIPLSAREVKSITFSKADELINNLEQYHSNEIRLSGFVNQLFENTQEMTEIELGAETTLAFTLKPYETLFVDLDSLSSEKYTYRNQQIFKLNAPLNTQKFKPLLKSNKYEYTLQTSKFMVFAKSIKSLEEIVSNIQNGTVVGSQNWWINLKKDLSDESTLLRLTNIKKLQNLPTLKSDQDKKLLKKLDQDRYPFLVSQYVHEDEYAHYHFKLPQVDQNAAQASTGQLMSYRTDKEIISGPFLFPNHLTQQHDVAYQDEDLNLHLINNKGKKLWSKQLDAPILGNIEAVDAYKNKRQQLVFATDQSVYFLDRNGRDVNAFPYKISGGITQPLSVFDYDNNRNYRFLATSGSKLVMLNRDGKIVTGFKYQPTSDVITQPQHHRVRTKDYIVFGTADNTLRILSRVGKIRTPVKTKINISQGLFFEDGKALIPSTGEQTVQVDLGNGSISKSKDVLKKPAFAIKAGLEFRQKNNELSINGKEVDLPYGTYENGKIFTFEKESYVAVLEQGENKIYIFDMDGDLIAGLPVYGSKSLDLAKSNFRYLVTQDERDIILYKW</sequence>
<evidence type="ECO:0000313" key="1">
    <source>
        <dbReference type="EMBL" id="ARN76632.1"/>
    </source>
</evidence>
<keyword evidence="2" id="KW-1185">Reference proteome</keyword>
<name>A0A1W6MGD0_9FLAO</name>